<dbReference type="SUPFAM" id="SSF63829">
    <property type="entry name" value="Calcium-dependent phosphotriesterase"/>
    <property type="match status" value="1"/>
</dbReference>
<sequence length="314" mass="35390">MKKDVLVICLFLSIVYPEEFRQLNIEGLSSSRILSIAQDSTGFIWLGTDEGLNRFDGHKNKIYRSNIFDEKTISGNRIWSTHVDENNTLWVVTDRGVCFYDAEADRFHRISTGSRPLHHINQGKNIYFTTSSHGVWAINKTDKKIKKFQFDPLDPFSLSSSKFSTKQTNPLALDGETLWVGTTNGLNKVNINTRQAKRLYSGKTNLVKGDTITSILVENDILYIGTTNGLGLSDLVFGENMDDDIGALGKTHILNQFNIKETGHIGVLVKNEIVILNRNKIAKKIKTDKKLTKIKDLNTGQYLLTSEEHKKGVL</sequence>
<accession>A0A381ZP11</accession>
<organism evidence="1">
    <name type="scientific">marine metagenome</name>
    <dbReference type="NCBI Taxonomy" id="408172"/>
    <lineage>
        <taxon>unclassified sequences</taxon>
        <taxon>metagenomes</taxon>
        <taxon>ecological metagenomes</taxon>
    </lineage>
</organism>
<evidence type="ECO:0000313" key="1">
    <source>
        <dbReference type="EMBL" id="SVA90602.1"/>
    </source>
</evidence>
<dbReference type="Gene3D" id="2.130.10.10">
    <property type="entry name" value="YVTN repeat-like/Quinoprotein amine dehydrogenase"/>
    <property type="match status" value="2"/>
</dbReference>
<name>A0A381ZP11_9ZZZZ</name>
<dbReference type="InterPro" id="IPR011110">
    <property type="entry name" value="Reg_prop"/>
</dbReference>
<reference evidence="1" key="1">
    <citation type="submission" date="2018-05" db="EMBL/GenBank/DDBJ databases">
        <authorList>
            <person name="Lanie J.A."/>
            <person name="Ng W.-L."/>
            <person name="Kazmierczak K.M."/>
            <person name="Andrzejewski T.M."/>
            <person name="Davidsen T.M."/>
            <person name="Wayne K.J."/>
            <person name="Tettelin H."/>
            <person name="Glass J.I."/>
            <person name="Rusch D."/>
            <person name="Podicherti R."/>
            <person name="Tsui H.-C.T."/>
            <person name="Winkler M.E."/>
        </authorList>
    </citation>
    <scope>NUCLEOTIDE SEQUENCE</scope>
</reference>
<dbReference type="AlphaFoldDB" id="A0A381ZP11"/>
<proteinExistence type="predicted"/>
<evidence type="ECO:0008006" key="2">
    <source>
        <dbReference type="Google" id="ProtNLM"/>
    </source>
</evidence>
<dbReference type="EMBL" id="UINC01021956">
    <property type="protein sequence ID" value="SVA90602.1"/>
    <property type="molecule type" value="Genomic_DNA"/>
</dbReference>
<feature type="non-terminal residue" evidence="1">
    <location>
        <position position="314"/>
    </location>
</feature>
<gene>
    <name evidence="1" type="ORF">METZ01_LOCUS143456</name>
</gene>
<protein>
    <recommendedName>
        <fullName evidence="2">Hybrid sensor histidine kinase/response regulator</fullName>
    </recommendedName>
</protein>
<dbReference type="Pfam" id="PF07494">
    <property type="entry name" value="Reg_prop"/>
    <property type="match status" value="1"/>
</dbReference>
<dbReference type="InterPro" id="IPR015943">
    <property type="entry name" value="WD40/YVTN_repeat-like_dom_sf"/>
</dbReference>